<dbReference type="Proteomes" id="UP000789572">
    <property type="component" value="Unassembled WGS sequence"/>
</dbReference>
<gene>
    <name evidence="1" type="ORF">POCULU_LOCUS5114</name>
</gene>
<keyword evidence="2" id="KW-1185">Reference proteome</keyword>
<accession>A0A9N9B219</accession>
<reference evidence="1" key="1">
    <citation type="submission" date="2021-06" db="EMBL/GenBank/DDBJ databases">
        <authorList>
            <person name="Kallberg Y."/>
            <person name="Tangrot J."/>
            <person name="Rosling A."/>
        </authorList>
    </citation>
    <scope>NUCLEOTIDE SEQUENCE</scope>
    <source>
        <strain evidence="1">IA702</strain>
    </source>
</reference>
<sequence>MSKDGEAVAVKSKDGVTVKEIAIKSKDGEAVALKSKDGVTVKEITIFKSKDVGSEGNGS</sequence>
<dbReference type="AlphaFoldDB" id="A0A9N9B219"/>
<organism evidence="1 2">
    <name type="scientific">Paraglomus occultum</name>
    <dbReference type="NCBI Taxonomy" id="144539"/>
    <lineage>
        <taxon>Eukaryota</taxon>
        <taxon>Fungi</taxon>
        <taxon>Fungi incertae sedis</taxon>
        <taxon>Mucoromycota</taxon>
        <taxon>Glomeromycotina</taxon>
        <taxon>Glomeromycetes</taxon>
        <taxon>Paraglomerales</taxon>
        <taxon>Paraglomeraceae</taxon>
        <taxon>Paraglomus</taxon>
    </lineage>
</organism>
<proteinExistence type="predicted"/>
<comment type="caution">
    <text evidence="1">The sequence shown here is derived from an EMBL/GenBank/DDBJ whole genome shotgun (WGS) entry which is preliminary data.</text>
</comment>
<evidence type="ECO:0000313" key="2">
    <source>
        <dbReference type="Proteomes" id="UP000789572"/>
    </source>
</evidence>
<protein>
    <submittedName>
        <fullName evidence="1">4860_t:CDS:1</fullName>
    </submittedName>
</protein>
<dbReference type="EMBL" id="CAJVPJ010000738">
    <property type="protein sequence ID" value="CAG8552927.1"/>
    <property type="molecule type" value="Genomic_DNA"/>
</dbReference>
<evidence type="ECO:0000313" key="1">
    <source>
        <dbReference type="EMBL" id="CAG8552927.1"/>
    </source>
</evidence>
<name>A0A9N9B219_9GLOM</name>